<dbReference type="Gene3D" id="3.30.160.60">
    <property type="entry name" value="Classic Zinc Finger"/>
    <property type="match status" value="1"/>
</dbReference>
<dbReference type="PANTHER" id="PTHR24403:SF105">
    <property type="entry name" value="ZINC FINGER PROTEIN 2-LIKE ISOFORM X1"/>
    <property type="match status" value="1"/>
</dbReference>
<accession>A0ABM0MA90</accession>
<name>A0ABM0MA90_SACKO</name>
<feature type="compositionally biased region" description="Polar residues" evidence="6">
    <location>
        <begin position="100"/>
        <end position="122"/>
    </location>
</feature>
<keyword evidence="3 5" id="KW-0863">Zinc-finger</keyword>
<evidence type="ECO:0000256" key="4">
    <source>
        <dbReference type="ARBA" id="ARBA00022833"/>
    </source>
</evidence>
<dbReference type="InterPro" id="IPR036236">
    <property type="entry name" value="Znf_C2H2_sf"/>
</dbReference>
<evidence type="ECO:0000256" key="6">
    <source>
        <dbReference type="SAM" id="MobiDB-lite"/>
    </source>
</evidence>
<evidence type="ECO:0000256" key="2">
    <source>
        <dbReference type="ARBA" id="ARBA00022737"/>
    </source>
</evidence>
<dbReference type="SMART" id="SM00355">
    <property type="entry name" value="ZnF_C2H2"/>
    <property type="match status" value="2"/>
</dbReference>
<evidence type="ECO:0000313" key="8">
    <source>
        <dbReference type="Proteomes" id="UP000694865"/>
    </source>
</evidence>
<reference evidence="9" key="1">
    <citation type="submission" date="2025-08" db="UniProtKB">
        <authorList>
            <consortium name="RefSeq"/>
        </authorList>
    </citation>
    <scope>IDENTIFICATION</scope>
    <source>
        <tissue evidence="9">Testes</tissue>
    </source>
</reference>
<protein>
    <submittedName>
        <fullName evidence="9">Zinc finger protein 507-like</fullName>
    </submittedName>
</protein>
<sequence length="139" mass="15772">MKNLMTRHQRTHEISRKYKCNQCDFVTVELSVLQDHLKIHNQNQELMLKCSECGYSCKCEELLREHMWKHIDKIAPHGIVQVQMEGAQNEEPAKPADGDQVSSDPSPLSNSPVSSQTVASKPQPTCTITFQVSVVRVRV</sequence>
<keyword evidence="8" id="KW-1185">Reference proteome</keyword>
<dbReference type="InterPro" id="IPR050688">
    <property type="entry name" value="Zinc_finger/UBP_domain"/>
</dbReference>
<organism evidence="8 9">
    <name type="scientific">Saccoglossus kowalevskii</name>
    <name type="common">Acorn worm</name>
    <dbReference type="NCBI Taxonomy" id="10224"/>
    <lineage>
        <taxon>Eukaryota</taxon>
        <taxon>Metazoa</taxon>
        <taxon>Hemichordata</taxon>
        <taxon>Enteropneusta</taxon>
        <taxon>Harrimaniidae</taxon>
        <taxon>Saccoglossus</taxon>
    </lineage>
</organism>
<evidence type="ECO:0000256" key="3">
    <source>
        <dbReference type="ARBA" id="ARBA00022771"/>
    </source>
</evidence>
<dbReference type="InterPro" id="IPR013087">
    <property type="entry name" value="Znf_C2H2_type"/>
</dbReference>
<keyword evidence="2" id="KW-0677">Repeat</keyword>
<dbReference type="PROSITE" id="PS00028">
    <property type="entry name" value="ZINC_FINGER_C2H2_1"/>
    <property type="match status" value="1"/>
</dbReference>
<dbReference type="RefSeq" id="XP_006816931.1">
    <property type="nucleotide sequence ID" value="XM_006816868.1"/>
</dbReference>
<evidence type="ECO:0000256" key="1">
    <source>
        <dbReference type="ARBA" id="ARBA00022723"/>
    </source>
</evidence>
<dbReference type="SUPFAM" id="SSF57667">
    <property type="entry name" value="beta-beta-alpha zinc fingers"/>
    <property type="match status" value="1"/>
</dbReference>
<dbReference type="Proteomes" id="UP000694865">
    <property type="component" value="Unplaced"/>
</dbReference>
<keyword evidence="1" id="KW-0479">Metal-binding</keyword>
<gene>
    <name evidence="9" type="primary">LOC102802100</name>
</gene>
<dbReference type="GeneID" id="102802100"/>
<evidence type="ECO:0000259" key="7">
    <source>
        <dbReference type="PROSITE" id="PS50157"/>
    </source>
</evidence>
<dbReference type="PANTHER" id="PTHR24403">
    <property type="entry name" value="ZINC FINGER PROTEIN"/>
    <property type="match status" value="1"/>
</dbReference>
<proteinExistence type="predicted"/>
<dbReference type="PROSITE" id="PS50157">
    <property type="entry name" value="ZINC_FINGER_C2H2_2"/>
    <property type="match status" value="1"/>
</dbReference>
<evidence type="ECO:0000313" key="9">
    <source>
        <dbReference type="RefSeq" id="XP_006816931.1"/>
    </source>
</evidence>
<evidence type="ECO:0000256" key="5">
    <source>
        <dbReference type="PROSITE-ProRule" id="PRU00042"/>
    </source>
</evidence>
<feature type="domain" description="C2H2-type" evidence="7">
    <location>
        <begin position="18"/>
        <end position="45"/>
    </location>
</feature>
<keyword evidence="4" id="KW-0862">Zinc</keyword>
<feature type="region of interest" description="Disordered" evidence="6">
    <location>
        <begin position="80"/>
        <end position="122"/>
    </location>
</feature>